<keyword evidence="2" id="KW-1185">Reference proteome</keyword>
<organism evidence="1 2">
    <name type="scientific">Arctium lappa</name>
    <name type="common">Greater burdock</name>
    <name type="synonym">Lappa major</name>
    <dbReference type="NCBI Taxonomy" id="4217"/>
    <lineage>
        <taxon>Eukaryota</taxon>
        <taxon>Viridiplantae</taxon>
        <taxon>Streptophyta</taxon>
        <taxon>Embryophyta</taxon>
        <taxon>Tracheophyta</taxon>
        <taxon>Spermatophyta</taxon>
        <taxon>Magnoliopsida</taxon>
        <taxon>eudicotyledons</taxon>
        <taxon>Gunneridae</taxon>
        <taxon>Pentapetalae</taxon>
        <taxon>asterids</taxon>
        <taxon>campanulids</taxon>
        <taxon>Asterales</taxon>
        <taxon>Asteraceae</taxon>
        <taxon>Carduoideae</taxon>
        <taxon>Cardueae</taxon>
        <taxon>Arctiinae</taxon>
        <taxon>Arctium</taxon>
    </lineage>
</organism>
<dbReference type="EMBL" id="CM042052">
    <property type="protein sequence ID" value="KAI3719862.1"/>
    <property type="molecule type" value="Genomic_DNA"/>
</dbReference>
<proteinExistence type="predicted"/>
<name>A0ACB9BCU2_ARCLA</name>
<evidence type="ECO:0000313" key="1">
    <source>
        <dbReference type="EMBL" id="KAI3719862.1"/>
    </source>
</evidence>
<protein>
    <submittedName>
        <fullName evidence="1">Uncharacterized protein</fullName>
    </submittedName>
</protein>
<reference evidence="1 2" key="2">
    <citation type="journal article" date="2022" name="Mol. Ecol. Resour.">
        <title>The genomes of chicory, endive, great burdock and yacon provide insights into Asteraceae paleo-polyploidization history and plant inulin production.</title>
        <authorList>
            <person name="Fan W."/>
            <person name="Wang S."/>
            <person name="Wang H."/>
            <person name="Wang A."/>
            <person name="Jiang F."/>
            <person name="Liu H."/>
            <person name="Zhao H."/>
            <person name="Xu D."/>
            <person name="Zhang Y."/>
        </authorList>
    </citation>
    <scope>NUCLEOTIDE SEQUENCE [LARGE SCALE GENOMIC DNA]</scope>
    <source>
        <strain evidence="2">cv. Niubang</strain>
    </source>
</reference>
<comment type="caution">
    <text evidence="1">The sequence shown here is derived from an EMBL/GenBank/DDBJ whole genome shotgun (WGS) entry which is preliminary data.</text>
</comment>
<sequence>MCNGRNRGGDVVGGEGESSGGRGGGRCLEFPHEQQHAGENEKKNDEVVHRTVEKSDEELDRRVAQTSVRRTHRPPWLFIDTPTIRRPSNRSDFSVNDKGILVWVYHLLLLPLSVKR</sequence>
<dbReference type="Proteomes" id="UP001055879">
    <property type="component" value="Linkage Group LG06"/>
</dbReference>
<reference evidence="2" key="1">
    <citation type="journal article" date="2022" name="Mol. Ecol. Resour.">
        <title>The genomes of chicory, endive, great burdock and yacon provide insights into Asteraceae palaeo-polyploidization history and plant inulin production.</title>
        <authorList>
            <person name="Fan W."/>
            <person name="Wang S."/>
            <person name="Wang H."/>
            <person name="Wang A."/>
            <person name="Jiang F."/>
            <person name="Liu H."/>
            <person name="Zhao H."/>
            <person name="Xu D."/>
            <person name="Zhang Y."/>
        </authorList>
    </citation>
    <scope>NUCLEOTIDE SEQUENCE [LARGE SCALE GENOMIC DNA]</scope>
    <source>
        <strain evidence="2">cv. Niubang</strain>
    </source>
</reference>
<gene>
    <name evidence="1" type="ORF">L6452_20767</name>
</gene>
<evidence type="ECO:0000313" key="2">
    <source>
        <dbReference type="Proteomes" id="UP001055879"/>
    </source>
</evidence>
<accession>A0ACB9BCU2</accession>